<protein>
    <submittedName>
        <fullName evidence="1">Uncharacterized protein</fullName>
    </submittedName>
</protein>
<dbReference type="Proteomes" id="UP000748991">
    <property type="component" value="Unassembled WGS sequence"/>
</dbReference>
<evidence type="ECO:0000313" key="1">
    <source>
        <dbReference type="EMBL" id="MBS6535393.1"/>
    </source>
</evidence>
<name>A0A943SNJ3_9FIRM</name>
<dbReference type="AlphaFoldDB" id="A0A943SNJ3"/>
<evidence type="ECO:0000313" key="2">
    <source>
        <dbReference type="Proteomes" id="UP000748991"/>
    </source>
</evidence>
<sequence>MNRIYKDTEKLDKRLKIFESSISPEEKLKLLKNHELEKNINLLDLVFESKNIKSLELNNDGLMINGLINLKSPNFYEVGNSVKSDPADLIAMINRMSLKEAREVFEEIRDNPQNLNTKSFDIDKEKALEILKKGEQYSLKSEDILKDFNIIIDDEMYLKRSLEIDDLEKTVDRDVREQERLSREDLDLDKGKDLSLEEDFPIQEYRGPEL</sequence>
<accession>A0A943SNJ3</accession>
<proteinExistence type="predicted"/>
<dbReference type="RefSeq" id="WP_278637978.1">
    <property type="nucleotide sequence ID" value="NZ_JAGZZP010000010.1"/>
</dbReference>
<gene>
    <name evidence="1" type="ORF">KH327_06135</name>
</gene>
<organism evidence="1 2">
    <name type="scientific">Peptoniphilus harei</name>
    <dbReference type="NCBI Taxonomy" id="54005"/>
    <lineage>
        <taxon>Bacteria</taxon>
        <taxon>Bacillati</taxon>
        <taxon>Bacillota</taxon>
        <taxon>Tissierellia</taxon>
        <taxon>Tissierellales</taxon>
        <taxon>Peptoniphilaceae</taxon>
        <taxon>Peptoniphilus</taxon>
    </lineage>
</organism>
<comment type="caution">
    <text evidence="1">The sequence shown here is derived from an EMBL/GenBank/DDBJ whole genome shotgun (WGS) entry which is preliminary data.</text>
</comment>
<reference evidence="1" key="1">
    <citation type="submission" date="2021-02" db="EMBL/GenBank/DDBJ databases">
        <title>Infant gut strain persistence is associated with maternal origin, phylogeny, and functional potential including surface adhesion and iron acquisition.</title>
        <authorList>
            <person name="Lou Y.C."/>
        </authorList>
    </citation>
    <scope>NUCLEOTIDE SEQUENCE</scope>
    <source>
        <strain evidence="1">L3_060_052G1_dasL3_060_052G1_concoct_1</strain>
    </source>
</reference>
<dbReference type="EMBL" id="JAGZZP010000010">
    <property type="protein sequence ID" value="MBS6535393.1"/>
    <property type="molecule type" value="Genomic_DNA"/>
</dbReference>